<name>A0A1I2HAG7_9BACT</name>
<keyword evidence="3" id="KW-1185">Reference proteome</keyword>
<dbReference type="Proteomes" id="UP000199400">
    <property type="component" value="Unassembled WGS sequence"/>
</dbReference>
<sequence>MRERFDLELVRRSDTAGGETATFAVGVPADLLYFAGHFPGEPLLPGVAQLVALVLDRVRALWPELGEPTRIGRLKFKQPIAPGDALELTVELERGEEAPRVHFQIDREGQACTVGVMTFATAAESQG</sequence>
<gene>
    <name evidence="2" type="ORF">SAMN02745121_07827</name>
</gene>
<accession>A0A1I2HAG7</accession>
<dbReference type="RefSeq" id="WP_096328222.1">
    <property type="nucleotide sequence ID" value="NZ_FOMX01000040.1"/>
</dbReference>
<feature type="domain" description="ApeI dehydratase-like" evidence="1">
    <location>
        <begin position="18"/>
        <end position="113"/>
    </location>
</feature>
<dbReference type="InterPro" id="IPR054545">
    <property type="entry name" value="ApeI-like"/>
</dbReference>
<dbReference type="AlphaFoldDB" id="A0A1I2HAG7"/>
<reference evidence="3" key="1">
    <citation type="submission" date="2016-10" db="EMBL/GenBank/DDBJ databases">
        <authorList>
            <person name="Varghese N."/>
            <person name="Submissions S."/>
        </authorList>
    </citation>
    <scope>NUCLEOTIDE SEQUENCE [LARGE SCALE GENOMIC DNA]</scope>
    <source>
        <strain evidence="3">ATCC 25963</strain>
    </source>
</reference>
<organism evidence="2 3">
    <name type="scientific">Nannocystis exedens</name>
    <dbReference type="NCBI Taxonomy" id="54"/>
    <lineage>
        <taxon>Bacteria</taxon>
        <taxon>Pseudomonadati</taxon>
        <taxon>Myxococcota</taxon>
        <taxon>Polyangia</taxon>
        <taxon>Nannocystales</taxon>
        <taxon>Nannocystaceae</taxon>
        <taxon>Nannocystis</taxon>
    </lineage>
</organism>
<evidence type="ECO:0000313" key="2">
    <source>
        <dbReference type="EMBL" id="SFF26652.1"/>
    </source>
</evidence>
<dbReference type="InterPro" id="IPR029069">
    <property type="entry name" value="HotDog_dom_sf"/>
</dbReference>
<dbReference type="Pfam" id="PF22818">
    <property type="entry name" value="ApeI-like"/>
    <property type="match status" value="1"/>
</dbReference>
<evidence type="ECO:0000259" key="1">
    <source>
        <dbReference type="Pfam" id="PF22818"/>
    </source>
</evidence>
<dbReference type="EMBL" id="FOMX01000040">
    <property type="protein sequence ID" value="SFF26652.1"/>
    <property type="molecule type" value="Genomic_DNA"/>
</dbReference>
<proteinExistence type="predicted"/>
<dbReference type="OrthoDB" id="9772788at2"/>
<dbReference type="Gene3D" id="3.10.129.10">
    <property type="entry name" value="Hotdog Thioesterase"/>
    <property type="match status" value="1"/>
</dbReference>
<dbReference type="STRING" id="54.SAMN02745121_07827"/>
<dbReference type="SUPFAM" id="SSF54637">
    <property type="entry name" value="Thioesterase/thiol ester dehydrase-isomerase"/>
    <property type="match status" value="1"/>
</dbReference>
<protein>
    <submittedName>
        <fullName evidence="2">FabA-like domain-containing protein</fullName>
    </submittedName>
</protein>
<evidence type="ECO:0000313" key="3">
    <source>
        <dbReference type="Proteomes" id="UP000199400"/>
    </source>
</evidence>